<evidence type="ECO:0000256" key="4">
    <source>
        <dbReference type="ARBA" id="ARBA00022723"/>
    </source>
</evidence>
<dbReference type="KEGG" id="mcg:GL4_0387"/>
<dbReference type="AlphaFoldDB" id="A0A0A8JZ61"/>
<dbReference type="InterPro" id="IPR023367">
    <property type="entry name" value="Peptidase_M42_dom2"/>
</dbReference>
<dbReference type="InterPro" id="IPR008007">
    <property type="entry name" value="Peptidase_M42"/>
</dbReference>
<organism evidence="7 8">
    <name type="scientific">Methyloceanibacter caenitepidi</name>
    <dbReference type="NCBI Taxonomy" id="1384459"/>
    <lineage>
        <taxon>Bacteria</taxon>
        <taxon>Pseudomonadati</taxon>
        <taxon>Pseudomonadota</taxon>
        <taxon>Alphaproteobacteria</taxon>
        <taxon>Hyphomicrobiales</taxon>
        <taxon>Hyphomicrobiaceae</taxon>
        <taxon>Methyloceanibacter</taxon>
    </lineage>
</organism>
<dbReference type="SUPFAM" id="SSF101821">
    <property type="entry name" value="Aminopeptidase/glucanase lid domain"/>
    <property type="match status" value="1"/>
</dbReference>
<gene>
    <name evidence="7" type="ORF">GL4_0387</name>
</gene>
<dbReference type="STRING" id="1384459.GL4_0387"/>
<keyword evidence="4" id="KW-0479">Metal-binding</keyword>
<dbReference type="Gene3D" id="2.40.30.40">
    <property type="entry name" value="Peptidase M42, domain 2"/>
    <property type="match status" value="1"/>
</dbReference>
<dbReference type="Pfam" id="PF05343">
    <property type="entry name" value="Peptidase_M42"/>
    <property type="match status" value="1"/>
</dbReference>
<dbReference type="GO" id="GO:0004177">
    <property type="term" value="F:aminopeptidase activity"/>
    <property type="evidence" value="ECO:0007669"/>
    <property type="project" value="UniProtKB-KW"/>
</dbReference>
<dbReference type="InterPro" id="IPR051464">
    <property type="entry name" value="Peptidase_M42_aminopept"/>
</dbReference>
<dbReference type="RefSeq" id="WP_045369234.1">
    <property type="nucleotide sequence ID" value="NZ_AP014648.1"/>
</dbReference>
<reference evidence="7 8" key="1">
    <citation type="submission" date="2014-09" db="EMBL/GenBank/DDBJ databases">
        <title>Genome sequencing of Methyloceanibacter caenitepidi Gela4.</title>
        <authorList>
            <person name="Takeuchi M."/>
            <person name="Susumu S."/>
            <person name="Kamagata Y."/>
            <person name="Oshima K."/>
            <person name="Hattori M."/>
            <person name="Iwasaki W."/>
        </authorList>
    </citation>
    <scope>NUCLEOTIDE SEQUENCE [LARGE SCALE GENOMIC DNA]</scope>
    <source>
        <strain evidence="7 8">Gela4</strain>
    </source>
</reference>
<proteinExistence type="inferred from homology"/>
<evidence type="ECO:0000256" key="1">
    <source>
        <dbReference type="ARBA" id="ARBA00006272"/>
    </source>
</evidence>
<dbReference type="PANTHER" id="PTHR32481:SF7">
    <property type="entry name" value="AMINOPEPTIDASE YHFE-RELATED"/>
    <property type="match status" value="1"/>
</dbReference>
<comment type="similarity">
    <text evidence="1">Belongs to the peptidase M42 family.</text>
</comment>
<dbReference type="OrthoDB" id="361940at2"/>
<evidence type="ECO:0000313" key="7">
    <source>
        <dbReference type="EMBL" id="BAQ15855.1"/>
    </source>
</evidence>
<feature type="compositionally biased region" description="Basic and acidic residues" evidence="6">
    <location>
        <begin position="370"/>
        <end position="383"/>
    </location>
</feature>
<dbReference type="Proteomes" id="UP000031643">
    <property type="component" value="Chromosome"/>
</dbReference>
<feature type="region of interest" description="Disordered" evidence="6">
    <location>
        <begin position="363"/>
        <end position="392"/>
    </location>
</feature>
<dbReference type="Gene3D" id="3.40.630.10">
    <property type="entry name" value="Zn peptidases"/>
    <property type="match status" value="1"/>
</dbReference>
<protein>
    <submittedName>
        <fullName evidence="7">Deblocking aminopeptidase</fullName>
    </submittedName>
</protein>
<dbReference type="InterPro" id="IPR017537">
    <property type="entry name" value="Peptidase_M42_hydrolase"/>
</dbReference>
<dbReference type="SUPFAM" id="SSF53187">
    <property type="entry name" value="Zn-dependent exopeptidases"/>
    <property type="match status" value="1"/>
</dbReference>
<dbReference type="GO" id="GO:0046872">
    <property type="term" value="F:metal ion binding"/>
    <property type="evidence" value="ECO:0007669"/>
    <property type="project" value="UniProtKB-KW"/>
</dbReference>
<keyword evidence="3" id="KW-0645">Protease</keyword>
<dbReference type="CDD" id="cd05657">
    <property type="entry name" value="M42_glucanase_like"/>
    <property type="match status" value="1"/>
</dbReference>
<dbReference type="PANTHER" id="PTHR32481">
    <property type="entry name" value="AMINOPEPTIDASE"/>
    <property type="match status" value="1"/>
</dbReference>
<keyword evidence="2 7" id="KW-0031">Aminopeptidase</keyword>
<sequence>MTILHIDLDYLAETLETFLNIPSPTSYTDNAVRWCGQELDRLGIPFEVTRRGAIRAVLRGKERRPARAIAAHLDTLGAQVKAIKDNGRLAVVPIGYWSARFAEGARCTIFTERGSYRGTILPLMASGHTFGDDVDEQPTGWPHVEIRVDARCSTAEEATRLGIEVGDVVSIDPQPEFLENGFISSRHLDDKAGVAVMFAALKALIAVKDQLPVDAYFLFTIEEEVGIGAANILTEDIASLIAVDNGTTAPGQNSAEFGVTLAMADQNGPFDYHLTRKLARLCREDDIFYQKDIFRHYRSDVASAVVAGHDVRTALVCFGIDASHGWERIHIHALRSLAELITAYLLSPIAFWRDAEEVSTLEDFTTQPTEKAEQKLSSDVRMDEIEDEAVDE</sequence>
<evidence type="ECO:0000256" key="3">
    <source>
        <dbReference type="ARBA" id="ARBA00022670"/>
    </source>
</evidence>
<evidence type="ECO:0000256" key="5">
    <source>
        <dbReference type="ARBA" id="ARBA00022801"/>
    </source>
</evidence>
<keyword evidence="5" id="KW-0378">Hydrolase</keyword>
<dbReference type="EMBL" id="AP014648">
    <property type="protein sequence ID" value="BAQ15855.1"/>
    <property type="molecule type" value="Genomic_DNA"/>
</dbReference>
<evidence type="ECO:0000256" key="6">
    <source>
        <dbReference type="SAM" id="MobiDB-lite"/>
    </source>
</evidence>
<evidence type="ECO:0000256" key="2">
    <source>
        <dbReference type="ARBA" id="ARBA00022438"/>
    </source>
</evidence>
<dbReference type="HOGENOM" id="CLU_053520_0_0_5"/>
<accession>A0A0A8JZ61</accession>
<evidence type="ECO:0000313" key="8">
    <source>
        <dbReference type="Proteomes" id="UP000031643"/>
    </source>
</evidence>
<dbReference type="NCBIfam" id="TIGR03106">
    <property type="entry name" value="trio_M42_hydro"/>
    <property type="match status" value="1"/>
</dbReference>
<name>A0A0A8JZ61_9HYPH</name>
<keyword evidence="8" id="KW-1185">Reference proteome</keyword>
<dbReference type="GO" id="GO:0006508">
    <property type="term" value="P:proteolysis"/>
    <property type="evidence" value="ECO:0007669"/>
    <property type="project" value="UniProtKB-KW"/>
</dbReference>